<reference evidence="3" key="1">
    <citation type="journal article" date="2019" name="Int. J. Syst. Evol. Microbiol.">
        <title>The Global Catalogue of Microorganisms (GCM) 10K type strain sequencing project: providing services to taxonomists for standard genome sequencing and annotation.</title>
        <authorList>
            <consortium name="The Broad Institute Genomics Platform"/>
            <consortium name="The Broad Institute Genome Sequencing Center for Infectious Disease"/>
            <person name="Wu L."/>
            <person name="Ma J."/>
        </authorList>
    </citation>
    <scope>NUCLEOTIDE SEQUENCE [LARGE SCALE GENOMIC DNA]</scope>
    <source>
        <strain evidence="3">NBRC 108730</strain>
    </source>
</reference>
<accession>A0ABQ6JJ28</accession>
<evidence type="ECO:0000256" key="1">
    <source>
        <dbReference type="SAM" id="MobiDB-lite"/>
    </source>
</evidence>
<comment type="caution">
    <text evidence="2">The sequence shown here is derived from an EMBL/GenBank/DDBJ whole genome shotgun (WGS) entry which is preliminary data.</text>
</comment>
<evidence type="ECO:0000313" key="3">
    <source>
        <dbReference type="Proteomes" id="UP001157017"/>
    </source>
</evidence>
<gene>
    <name evidence="2" type="ORF">GCM10025868_31190</name>
</gene>
<feature type="region of interest" description="Disordered" evidence="1">
    <location>
        <begin position="1"/>
        <end position="42"/>
    </location>
</feature>
<dbReference type="Proteomes" id="UP001157017">
    <property type="component" value="Unassembled WGS sequence"/>
</dbReference>
<organism evidence="2 3">
    <name type="scientific">Angustibacter aerolatus</name>
    <dbReference type="NCBI Taxonomy" id="1162965"/>
    <lineage>
        <taxon>Bacteria</taxon>
        <taxon>Bacillati</taxon>
        <taxon>Actinomycetota</taxon>
        <taxon>Actinomycetes</taxon>
        <taxon>Kineosporiales</taxon>
        <taxon>Kineosporiaceae</taxon>
    </lineage>
</organism>
<feature type="compositionally biased region" description="Low complexity" evidence="1">
    <location>
        <begin position="68"/>
        <end position="80"/>
    </location>
</feature>
<evidence type="ECO:0000313" key="2">
    <source>
        <dbReference type="EMBL" id="GMA87869.1"/>
    </source>
</evidence>
<sequence length="270" mass="27832">MRRCPLSSDDNSLARRRTRAVTTTTSGVPSMPVRTRPTSHRPVPTLLRTVGAALTAGALTLAAASGAAAAPDASPPGHAATARSEPSQPATGLDRAAPDALVGTVTDASTSTSVAPSPRSAAATRLASRWRTFRGGRMKLGTAKGLPAVYIHFTWSRTWAIQKSIEHSGGKARAVAATACAFVPTTPAAAACVLAVQWKLDSLEKAARSGTRHRRCVAVRAPLGAGAAQPGAVPVLHRPVRQVIPRHRATVTVVTCHAGSRVVPSAPPLT</sequence>
<feature type="region of interest" description="Disordered" evidence="1">
    <location>
        <begin position="68"/>
        <end position="94"/>
    </location>
</feature>
<dbReference type="EMBL" id="BSUZ01000001">
    <property type="protein sequence ID" value="GMA87869.1"/>
    <property type="molecule type" value="Genomic_DNA"/>
</dbReference>
<name>A0ABQ6JJ28_9ACTN</name>
<proteinExistence type="predicted"/>
<protein>
    <recommendedName>
        <fullName evidence="4">Secreted protein</fullName>
    </recommendedName>
</protein>
<evidence type="ECO:0008006" key="4">
    <source>
        <dbReference type="Google" id="ProtNLM"/>
    </source>
</evidence>
<keyword evidence="3" id="KW-1185">Reference proteome</keyword>